<proteinExistence type="predicted"/>
<gene>
    <name evidence="1" type="ORF">SBRV1_gp25</name>
</gene>
<accession>A0A3S8NF85</accession>
<keyword evidence="2" id="KW-1185">Reference proteome</keyword>
<name>A0A3S8NF85_9VIRU</name>
<evidence type="ECO:0000313" key="1">
    <source>
        <dbReference type="EMBL" id="AZI75914.1"/>
    </source>
</evidence>
<reference evidence="1" key="1">
    <citation type="journal article" date="2018" name="Environ. Microbiol.">
        <title>New archaeal viruses discovered by metagenomic analysis of viral communities in enrichment cultures.</title>
        <authorList>
            <person name="Liu Y."/>
            <person name="Brandt D."/>
            <person name="Ishino S."/>
            <person name="Ishino Y."/>
            <person name="Koonin E.V."/>
            <person name="Kalinowski J."/>
            <person name="Krupovic M."/>
            <person name="Prangishvili D."/>
        </authorList>
    </citation>
    <scope>NUCLEOTIDE SEQUENCE [LARGE SCALE GENOMIC DNA]</scope>
</reference>
<evidence type="ECO:0000313" key="2">
    <source>
        <dbReference type="Proteomes" id="UP000277970"/>
    </source>
</evidence>
<protein>
    <submittedName>
        <fullName evidence="1">Uncharacterized protein</fullName>
    </submittedName>
</protein>
<sequence length="177" mass="21418">MYSYLLLNMSSIDDILKKIKYLYKKAYISNDGRILFFKIDRFNMDEDYAYFSKNNKQTKIERDKIQGLNIFPDSKTVQLLLYDDMKLPFYNIENLNTKYVKQLKLITEYLDVLDLRDNGEYEIKILADEFYPYQDNFVIGYKKQYVTIPQQEVIKFNITTSGWRKAFNLELFLKYKK</sequence>
<organism evidence="1">
    <name type="scientific">Sulfolobales Beppu rod-shaped virus 1</name>
    <dbReference type="NCBI Taxonomy" id="2493121"/>
    <lineage>
        <taxon>Viruses</taxon>
        <taxon>Adnaviria</taxon>
        <taxon>Zilligvirae</taxon>
        <taxon>Taleaviricota</taxon>
        <taxon>Tokiviricetes</taxon>
        <taxon>Ligamenvirales</taxon>
        <taxon>Rudiviridae</taxon>
        <taxon>Japarudivirus</taxon>
        <taxon>Japarudivirus beppuense</taxon>
        <taxon>Japarudivirus SBRV1</taxon>
    </lineage>
</organism>
<dbReference type="Proteomes" id="UP000277970">
    <property type="component" value="Segment"/>
</dbReference>
<dbReference type="EMBL" id="MK064565">
    <property type="protein sequence ID" value="AZI75914.1"/>
    <property type="molecule type" value="Genomic_DNA"/>
</dbReference>